<evidence type="ECO:0000313" key="2">
    <source>
        <dbReference type="Proteomes" id="UP000199673"/>
    </source>
</evidence>
<keyword evidence="2" id="KW-1185">Reference proteome</keyword>
<dbReference type="InterPro" id="IPR026950">
    <property type="entry name" value="Caps_assemb_Wzi"/>
</dbReference>
<dbReference type="AlphaFoldDB" id="A0A1I6XNW4"/>
<dbReference type="Proteomes" id="UP000199673">
    <property type="component" value="Unassembled WGS sequence"/>
</dbReference>
<accession>A0A1I6XNW4</accession>
<dbReference type="EMBL" id="FPBF01000001">
    <property type="protein sequence ID" value="SFT40065.1"/>
    <property type="molecule type" value="Genomic_DNA"/>
</dbReference>
<protein>
    <submittedName>
        <fullName evidence="1">Capsule assembly protein Wzi</fullName>
    </submittedName>
</protein>
<name>A0A1I6XNW4_9BACT</name>
<dbReference type="STRING" id="305507.SAMN04489724_0594"/>
<proteinExistence type="predicted"/>
<organism evidence="1 2">
    <name type="scientific">Algoriphagus locisalis</name>
    <dbReference type="NCBI Taxonomy" id="305507"/>
    <lineage>
        <taxon>Bacteria</taxon>
        <taxon>Pseudomonadati</taxon>
        <taxon>Bacteroidota</taxon>
        <taxon>Cytophagia</taxon>
        <taxon>Cytophagales</taxon>
        <taxon>Cyclobacteriaceae</taxon>
        <taxon>Algoriphagus</taxon>
    </lineage>
</organism>
<dbReference type="InterPro" id="IPR038636">
    <property type="entry name" value="Wzi_sf"/>
</dbReference>
<dbReference type="Pfam" id="PF14052">
    <property type="entry name" value="Caps_assemb_Wzi"/>
    <property type="match status" value="1"/>
</dbReference>
<gene>
    <name evidence="1" type="ORF">SAMN04489724_0594</name>
</gene>
<sequence>MPVLEEAIRRQQLQGILTSSNSFALRPVELSPSNWDMLFGSMNHSDSVFGTDKTSQRKNYFSVTPLRHTGTVNTRRPYGWGNGAMVPNVGMQTYTQIGFSLKASILRIQFSPEFIWSQNKSYHGFAGDFSPGVNRARYRYWSFGDYPERFGDKPTSFFWWGQSKVTLQAGAFEAGVSTENIWWGPGQFSALTFSGNARSFPHFTLNTRRPAKTFLGSFEGQLIVGRLEDSGIEPAQNQGLNDSYFFPFSGDYKYLNALTIIYQPKWIKGLYFGVARTHQQYSEKKGEKIIDYLPVFEAFQKSKYGFDKDNEGRDQQLTFFGRMMVPKAQAEIYFELGRRDHALNWREAILNPEHARAYLIGFQKLFNFVSSDKIYQVRAEVLNQSESINRIIRYAGLGGGYTWHTHGQARGFTNYGEALGTGPGVGSNVQTLEISQIDGLNKRGILIERLENHKDFYNRAFARNPERLPWVDFSLAVLWDQQWNNLILSGKAQFIKSYNYQWENEGLSTADFPAGYNPLAFYGSVNLIYRIGRTK</sequence>
<dbReference type="Gene3D" id="2.40.160.130">
    <property type="entry name" value="Capsule assembly protein Wzi"/>
    <property type="match status" value="1"/>
</dbReference>
<evidence type="ECO:0000313" key="1">
    <source>
        <dbReference type="EMBL" id="SFT40065.1"/>
    </source>
</evidence>
<reference evidence="2" key="1">
    <citation type="submission" date="2016-10" db="EMBL/GenBank/DDBJ databases">
        <authorList>
            <person name="Varghese N."/>
            <person name="Submissions S."/>
        </authorList>
    </citation>
    <scope>NUCLEOTIDE SEQUENCE [LARGE SCALE GENOMIC DNA]</scope>
    <source>
        <strain evidence="2">DSM 23445</strain>
    </source>
</reference>